<name>A0AAD6TRU5_9AGAR</name>
<comment type="caution">
    <text evidence="7">The sequence shown here is derived from an EMBL/GenBank/DDBJ whole genome shotgun (WGS) entry which is preliminary data.</text>
</comment>
<comment type="subcellular location">
    <subcellularLocation>
        <location evidence="1">Nucleus</location>
    </subcellularLocation>
</comment>
<dbReference type="Pfam" id="PF10433">
    <property type="entry name" value="Beta-prop_RSE1_1st"/>
    <property type="match status" value="1"/>
</dbReference>
<dbReference type="Pfam" id="PF23726">
    <property type="entry name" value="Beta-prop_RSE1_2nd"/>
    <property type="match status" value="1"/>
</dbReference>
<evidence type="ECO:0000256" key="3">
    <source>
        <dbReference type="SAM" id="MobiDB-lite"/>
    </source>
</evidence>
<evidence type="ECO:0000259" key="4">
    <source>
        <dbReference type="Pfam" id="PF03178"/>
    </source>
</evidence>
<feature type="compositionally biased region" description="Basic and acidic residues" evidence="3">
    <location>
        <begin position="279"/>
        <end position="300"/>
    </location>
</feature>
<feature type="domain" description="RSE1/DDB1/CPSF1 second beta-propeller" evidence="6">
    <location>
        <begin position="498"/>
        <end position="848"/>
    </location>
</feature>
<proteinExistence type="predicted"/>
<gene>
    <name evidence="7" type="ORF">B0H15DRAFT_865420</name>
</gene>
<protein>
    <submittedName>
        <fullName evidence="7">CPSF A subunit region-domain-containing protein</fullName>
    </submittedName>
</protein>
<dbReference type="InterPro" id="IPR050358">
    <property type="entry name" value="RSE1/DDB1/CFT1"/>
</dbReference>
<dbReference type="PANTHER" id="PTHR10644">
    <property type="entry name" value="DNA REPAIR/RNA PROCESSING CPSF FAMILY"/>
    <property type="match status" value="1"/>
</dbReference>
<dbReference type="Proteomes" id="UP001222325">
    <property type="component" value="Unassembled WGS sequence"/>
</dbReference>
<feature type="domain" description="RSE1/DDB1/CPSF1 C-terminal" evidence="4">
    <location>
        <begin position="899"/>
        <end position="1217"/>
    </location>
</feature>
<dbReference type="InterPro" id="IPR004871">
    <property type="entry name" value="RSE1/DDB1/CPSF1_C"/>
</dbReference>
<dbReference type="Pfam" id="PF03178">
    <property type="entry name" value="CPSF_A"/>
    <property type="match status" value="1"/>
</dbReference>
<evidence type="ECO:0000313" key="8">
    <source>
        <dbReference type="Proteomes" id="UP001222325"/>
    </source>
</evidence>
<keyword evidence="2" id="KW-0539">Nucleus</keyword>
<dbReference type="EMBL" id="JARJCN010000088">
    <property type="protein sequence ID" value="KAJ7075838.1"/>
    <property type="molecule type" value="Genomic_DNA"/>
</dbReference>
<dbReference type="GO" id="GO:0005634">
    <property type="term" value="C:nucleus"/>
    <property type="evidence" value="ECO:0007669"/>
    <property type="project" value="UniProtKB-SubCell"/>
</dbReference>
<keyword evidence="8" id="KW-1185">Reference proteome</keyword>
<accession>A0AAD6TRU5</accession>
<dbReference type="Gene3D" id="1.10.150.910">
    <property type="match status" value="1"/>
</dbReference>
<evidence type="ECO:0000256" key="1">
    <source>
        <dbReference type="ARBA" id="ARBA00004123"/>
    </source>
</evidence>
<sequence>MKIVATFHQPSSVLCSLKCSLIPDIDHLVVAKLNSLDIYSVQAEGLKHQCRWDVWGNILSVKSVPTGDSSRSNLIVLLDHPEPELIFLTYTESNGGVLNTTKRLDLLENNQRPAEFFTDFIVHPKGKLAIVSCYTGKLKGIVLSAGNYKSDFDASLMELTVLSIAFLPSEENSIAILHLDHARRVQLHARAVLSDDISRELSTVLHPTPISSKILPYPEEAVPKLLPVPCPQEWVGSDPEDDSDAFLGGVLVVGGTRILLFQMASPEGQAKQKNKRRKLEKEKEGDKKAEAEKKQKERDTRKRKPKAFVDWPWSEITSYCALEDEPFRYLIGDCYGRLSMLSLHDVQNNGLVLIPLGETSPPTTLTYLDNQVLYVGSHVGDSQLVQISPTPLSSSDTPTLPIPLDIKTVPAGRLAPPSAKGKGREELSEALRDCVLDVKGPFLKVLETFKNIAPILDAALVDTDNSGHHQIVTCSGSQNTGSINVMRKGADFQQLATVSGMAHTIGVFALRTTYDAEFDTHILISTLQDTHAFELAGNDKLTHCDSPSVGFAAGRTLAARNVQRAKIKPQKERGNVISKPARKEYVSTPLVIQVTSSGAFLLEFDMISFTQTDAYDVTARGDGRKLHVVAASISPTQAVLALSSGQLLCLEVNKDRNTLDLTHESATALRSAEVSALSCMPLDPRASVSNLVTVAYWTTNEIEVFALGDKGFASVYRTAPVGALVRSLVLHDFGTGDGAAHPYLFAGLGDGSFVYYAWNAWNAQTRVLGELKLASLGNLPVSFTPCVVDGKAALFAAGTRAMVLSWERERVHHSPVVLKEVRAAAQIHSKHYESSLILANDSALFIGRVRDVDEMHIRSIPLGLDAPQRITYEPSLKVFGVVCTRREPSRIGEPEFAPKSSFRLLDDTTFSHLSQYNCETDEEITCVTTLTLEMDGESTAFFCLGTYTFQADESVPTEGRLLVFSAYSLGGQSRSSHPDLSLAASEKVRGCVYSVATVNGLIAAGVNSAVMLFRLDMDADSKACKLQQLSMINLNYFVTSLVGLGSRLVIGDHISSVSLLEITEESKLRSLGRDLTPLSPVCVQALDANHIIAANDTLNLLSFTMDGENRKLEQDGFYHLSDLVNRFVPGSITASDAGSKLEPVQMFFSSSGRIGIIVDIIDLQLGLDLTDLQRNMVATLENAHHHTKFRSPQTFSRRKNKEPAIGFLDGDFLERFLVTPPAQLAKVVAGTCEPERLKRPLDELEQILTSLQSLH</sequence>
<organism evidence="7 8">
    <name type="scientific">Mycena belliarum</name>
    <dbReference type="NCBI Taxonomy" id="1033014"/>
    <lineage>
        <taxon>Eukaryota</taxon>
        <taxon>Fungi</taxon>
        <taxon>Dikarya</taxon>
        <taxon>Basidiomycota</taxon>
        <taxon>Agaricomycotina</taxon>
        <taxon>Agaricomycetes</taxon>
        <taxon>Agaricomycetidae</taxon>
        <taxon>Agaricales</taxon>
        <taxon>Marasmiineae</taxon>
        <taxon>Mycenaceae</taxon>
        <taxon>Mycena</taxon>
    </lineage>
</organism>
<evidence type="ECO:0000313" key="7">
    <source>
        <dbReference type="EMBL" id="KAJ7075838.1"/>
    </source>
</evidence>
<feature type="region of interest" description="Disordered" evidence="3">
    <location>
        <begin position="268"/>
        <end position="304"/>
    </location>
</feature>
<dbReference type="InterPro" id="IPR018846">
    <property type="entry name" value="Beta-prop_RSE1/DDB1/CPSF1_1st"/>
</dbReference>
<dbReference type="AlphaFoldDB" id="A0AAD6TRU5"/>
<dbReference type="GO" id="GO:0003676">
    <property type="term" value="F:nucleic acid binding"/>
    <property type="evidence" value="ECO:0007669"/>
    <property type="project" value="InterPro"/>
</dbReference>
<reference evidence="7" key="1">
    <citation type="submission" date="2023-03" db="EMBL/GenBank/DDBJ databases">
        <title>Massive genome expansion in bonnet fungi (Mycena s.s.) driven by repeated elements and novel gene families across ecological guilds.</title>
        <authorList>
            <consortium name="Lawrence Berkeley National Laboratory"/>
            <person name="Harder C.B."/>
            <person name="Miyauchi S."/>
            <person name="Viragh M."/>
            <person name="Kuo A."/>
            <person name="Thoen E."/>
            <person name="Andreopoulos B."/>
            <person name="Lu D."/>
            <person name="Skrede I."/>
            <person name="Drula E."/>
            <person name="Henrissat B."/>
            <person name="Morin E."/>
            <person name="Kohler A."/>
            <person name="Barry K."/>
            <person name="LaButti K."/>
            <person name="Morin E."/>
            <person name="Salamov A."/>
            <person name="Lipzen A."/>
            <person name="Mereny Z."/>
            <person name="Hegedus B."/>
            <person name="Baldrian P."/>
            <person name="Stursova M."/>
            <person name="Weitz H."/>
            <person name="Taylor A."/>
            <person name="Grigoriev I.V."/>
            <person name="Nagy L.G."/>
            <person name="Martin F."/>
            <person name="Kauserud H."/>
        </authorList>
    </citation>
    <scope>NUCLEOTIDE SEQUENCE</scope>
    <source>
        <strain evidence="7">CBHHK173m</strain>
    </source>
</reference>
<dbReference type="InterPro" id="IPR058543">
    <property type="entry name" value="Beta-prop_RSE1/DDB1/CPSF1_2nd"/>
</dbReference>
<evidence type="ECO:0000259" key="6">
    <source>
        <dbReference type="Pfam" id="PF23726"/>
    </source>
</evidence>
<evidence type="ECO:0000259" key="5">
    <source>
        <dbReference type="Pfam" id="PF10433"/>
    </source>
</evidence>
<dbReference type="InterPro" id="IPR015943">
    <property type="entry name" value="WD40/YVTN_repeat-like_dom_sf"/>
</dbReference>
<dbReference type="Gene3D" id="2.130.10.10">
    <property type="entry name" value="YVTN repeat-like/Quinoprotein amine dehydrogenase"/>
    <property type="match status" value="3"/>
</dbReference>
<evidence type="ECO:0000256" key="2">
    <source>
        <dbReference type="ARBA" id="ARBA00023242"/>
    </source>
</evidence>
<feature type="domain" description="RSE1/DDB1/CPSF1 first beta-propeller" evidence="5">
    <location>
        <begin position="23"/>
        <end position="391"/>
    </location>
</feature>